<dbReference type="HOGENOM" id="CLU_2446657_0_0_1"/>
<dbReference type="RefSeq" id="XP_007403640.1">
    <property type="nucleotide sequence ID" value="XM_007403578.1"/>
</dbReference>
<dbReference type="GO" id="GO:0071014">
    <property type="term" value="C:post-mRNA release spliceosomal complex"/>
    <property type="evidence" value="ECO:0007669"/>
    <property type="project" value="EnsemblFungi"/>
</dbReference>
<dbReference type="Pfam" id="PF08315">
    <property type="entry name" value="cwf18"/>
    <property type="match status" value="1"/>
</dbReference>
<dbReference type="STRING" id="747676.F4R3Y4"/>
<dbReference type="PANTHER" id="PTHR31551">
    <property type="entry name" value="PRE-MRNA-SPLICING FACTOR CWF18"/>
    <property type="match status" value="1"/>
</dbReference>
<dbReference type="GO" id="GO:0000974">
    <property type="term" value="C:Prp19 complex"/>
    <property type="evidence" value="ECO:0007669"/>
    <property type="project" value="EnsemblFungi"/>
</dbReference>
<feature type="non-terminal residue" evidence="1">
    <location>
        <position position="1"/>
    </location>
</feature>
<feature type="non-terminal residue" evidence="1">
    <location>
        <position position="95"/>
    </location>
</feature>
<name>F4R3Y4_MELLP</name>
<evidence type="ECO:0000313" key="1">
    <source>
        <dbReference type="EMBL" id="EGG12702.1"/>
    </source>
</evidence>
<dbReference type="InParanoid" id="F4R3Y4"/>
<evidence type="ECO:0000313" key="2">
    <source>
        <dbReference type="Proteomes" id="UP000001072"/>
    </source>
</evidence>
<evidence type="ECO:0008006" key="3">
    <source>
        <dbReference type="Google" id="ProtNLM"/>
    </source>
</evidence>
<dbReference type="eggNOG" id="KOG3407">
    <property type="taxonomic scope" value="Eukaryota"/>
</dbReference>
<accession>F4R3Y4</accession>
<dbReference type="FunCoup" id="F4R3Y4">
    <property type="interactions" value="321"/>
</dbReference>
<reference evidence="2" key="1">
    <citation type="journal article" date="2011" name="Proc. Natl. Acad. Sci. U.S.A.">
        <title>Obligate biotrophy features unraveled by the genomic analysis of rust fungi.</title>
        <authorList>
            <person name="Duplessis S."/>
            <person name="Cuomo C.A."/>
            <person name="Lin Y.-C."/>
            <person name="Aerts A."/>
            <person name="Tisserant E."/>
            <person name="Veneault-Fourrey C."/>
            <person name="Joly D.L."/>
            <person name="Hacquard S."/>
            <person name="Amselem J."/>
            <person name="Cantarel B.L."/>
            <person name="Chiu R."/>
            <person name="Coutinho P.M."/>
            <person name="Feau N."/>
            <person name="Field M."/>
            <person name="Frey P."/>
            <person name="Gelhaye E."/>
            <person name="Goldberg J."/>
            <person name="Grabherr M.G."/>
            <person name="Kodira C.D."/>
            <person name="Kohler A."/>
            <person name="Kuees U."/>
            <person name="Lindquist E.A."/>
            <person name="Lucas S.M."/>
            <person name="Mago R."/>
            <person name="Mauceli E."/>
            <person name="Morin E."/>
            <person name="Murat C."/>
            <person name="Pangilinan J.L."/>
            <person name="Park R."/>
            <person name="Pearson M."/>
            <person name="Quesneville H."/>
            <person name="Rouhier N."/>
            <person name="Sakthikumar S."/>
            <person name="Salamov A.A."/>
            <person name="Schmutz J."/>
            <person name="Selles B."/>
            <person name="Shapiro H."/>
            <person name="Tanguay P."/>
            <person name="Tuskan G.A."/>
            <person name="Henrissat B."/>
            <person name="Van de Peer Y."/>
            <person name="Rouze P."/>
            <person name="Ellis J.G."/>
            <person name="Dodds P.N."/>
            <person name="Schein J.E."/>
            <person name="Zhong S."/>
            <person name="Hamelin R.C."/>
            <person name="Grigoriev I.V."/>
            <person name="Szabo L.J."/>
            <person name="Martin F."/>
        </authorList>
    </citation>
    <scope>NUCLEOTIDE SEQUENCE [LARGE SCALE GENOMIC DNA]</scope>
    <source>
        <strain evidence="2">98AG31 / pathotype 3-4-7</strain>
    </source>
</reference>
<organism evidence="2">
    <name type="scientific">Melampsora larici-populina (strain 98AG31 / pathotype 3-4-7)</name>
    <name type="common">Poplar leaf rust fungus</name>
    <dbReference type="NCBI Taxonomy" id="747676"/>
    <lineage>
        <taxon>Eukaryota</taxon>
        <taxon>Fungi</taxon>
        <taxon>Dikarya</taxon>
        <taxon>Basidiomycota</taxon>
        <taxon>Pucciniomycotina</taxon>
        <taxon>Pucciniomycetes</taxon>
        <taxon>Pucciniales</taxon>
        <taxon>Melampsoraceae</taxon>
        <taxon>Melampsora</taxon>
    </lineage>
</organism>
<proteinExistence type="predicted"/>
<dbReference type="Proteomes" id="UP000001072">
    <property type="component" value="Unassembled WGS sequence"/>
</dbReference>
<sequence>RKLEFRFRNYDPTIQGPRRHDPSNQTDTVEERVKDVMEQVRIEDEIRRSGELDLTKIQPKKPNWDLKRDLLKKMSKLEPVTQAAFATLISTFILS</sequence>
<dbReference type="PANTHER" id="PTHR31551:SF1">
    <property type="entry name" value="COILED-COIL DOMAIN-CONTAINING PROTEIN 12"/>
    <property type="match status" value="1"/>
</dbReference>
<dbReference type="GO" id="GO:0005684">
    <property type="term" value="C:U2-type spliceosomal complex"/>
    <property type="evidence" value="ECO:0007669"/>
    <property type="project" value="EnsemblFungi"/>
</dbReference>
<dbReference type="OrthoDB" id="10261348at2759"/>
<dbReference type="AlphaFoldDB" id="F4R3Y4"/>
<dbReference type="KEGG" id="mlr:MELLADRAFT_30094"/>
<gene>
    <name evidence="1" type="ORF">MELLADRAFT_30094</name>
</gene>
<keyword evidence="2" id="KW-1185">Reference proteome</keyword>
<dbReference type="GeneID" id="18927086"/>
<dbReference type="VEuPathDB" id="FungiDB:MELLADRAFT_30094"/>
<protein>
    <recommendedName>
        <fullName evidence="3">Cwf18 pre-mRNA splicing factor</fullName>
    </recommendedName>
</protein>
<dbReference type="EMBL" id="GL883090">
    <property type="protein sequence ID" value="EGG12702.1"/>
    <property type="molecule type" value="Genomic_DNA"/>
</dbReference>
<dbReference type="InterPro" id="IPR013169">
    <property type="entry name" value="mRNA_splic_Cwf18-like"/>
</dbReference>